<evidence type="ECO:0000313" key="2">
    <source>
        <dbReference type="Proteomes" id="UP001596996"/>
    </source>
</evidence>
<sequence length="88" mass="10218">MNFLSLLVTLVLFSGIFLAINRWISYQQKSAVEIYQRYQAVQIIENQKQRLFLGLDCEPKVEQNQLTFFINCSANRVTVRYPAGEVSI</sequence>
<dbReference type="InterPro" id="IPR020511">
    <property type="entry name" value="Uncharacterised_HI0941"/>
</dbReference>
<proteinExistence type="predicted"/>
<reference evidence="2" key="1">
    <citation type="journal article" date="2019" name="Int. J. Syst. Evol. Microbiol.">
        <title>The Global Catalogue of Microorganisms (GCM) 10K type strain sequencing project: providing services to taxonomists for standard genome sequencing and annotation.</title>
        <authorList>
            <consortium name="The Broad Institute Genomics Platform"/>
            <consortium name="The Broad Institute Genome Sequencing Center for Infectious Disease"/>
            <person name="Wu L."/>
            <person name="Ma J."/>
        </authorList>
    </citation>
    <scope>NUCLEOTIDE SEQUENCE [LARGE SCALE GENOMIC DNA]</scope>
    <source>
        <strain evidence="2">CCUG 61707</strain>
    </source>
</reference>
<dbReference type="RefSeq" id="WP_380822018.1">
    <property type="nucleotide sequence ID" value="NZ_JBHTJN010000028.1"/>
</dbReference>
<dbReference type="Proteomes" id="UP001596996">
    <property type="component" value="Unassembled WGS sequence"/>
</dbReference>
<gene>
    <name evidence="1" type="ORF">ACFQ02_08990</name>
</gene>
<organism evidence="1 2">
    <name type="scientific">Seminibacterium arietis</name>
    <dbReference type="NCBI Taxonomy" id="1173502"/>
    <lineage>
        <taxon>Bacteria</taxon>
        <taxon>Pseudomonadati</taxon>
        <taxon>Pseudomonadota</taxon>
        <taxon>Gammaproteobacteria</taxon>
        <taxon>Pasteurellales</taxon>
        <taxon>Pasteurellaceae</taxon>
        <taxon>Seminibacterium</taxon>
    </lineage>
</organism>
<keyword evidence="2" id="KW-1185">Reference proteome</keyword>
<accession>A0ABW3IAK0</accession>
<dbReference type="Pfam" id="PF17344">
    <property type="entry name" value="DUF5374"/>
    <property type="match status" value="1"/>
</dbReference>
<dbReference type="EMBL" id="JBHTJN010000028">
    <property type="protein sequence ID" value="MFD0966955.1"/>
    <property type="molecule type" value="Genomic_DNA"/>
</dbReference>
<comment type="caution">
    <text evidence="1">The sequence shown here is derived from an EMBL/GenBank/DDBJ whole genome shotgun (WGS) entry which is preliminary data.</text>
</comment>
<evidence type="ECO:0000313" key="1">
    <source>
        <dbReference type="EMBL" id="MFD0966955.1"/>
    </source>
</evidence>
<name>A0ABW3IAK0_9PAST</name>
<protein>
    <submittedName>
        <fullName evidence="1">DUF5374 domain-containing protein</fullName>
    </submittedName>
</protein>